<evidence type="ECO:0000256" key="2">
    <source>
        <dbReference type="ARBA" id="ARBA00004651"/>
    </source>
</evidence>
<dbReference type="GO" id="GO:0005886">
    <property type="term" value="C:plasma membrane"/>
    <property type="evidence" value="ECO:0007669"/>
    <property type="project" value="UniProtKB-SubCell"/>
</dbReference>
<feature type="compositionally biased region" description="Low complexity" evidence="18">
    <location>
        <begin position="656"/>
        <end position="666"/>
    </location>
</feature>
<dbReference type="FunFam" id="1.20.1070.10:FF:000068">
    <property type="entry name" value="Smoothened, frizzled class receptor"/>
    <property type="match status" value="1"/>
</dbReference>
<dbReference type="SMART" id="SM00063">
    <property type="entry name" value="FRI"/>
    <property type="match status" value="1"/>
</dbReference>
<dbReference type="GO" id="GO:0071679">
    <property type="term" value="P:commissural neuron axon guidance"/>
    <property type="evidence" value="ECO:0007669"/>
    <property type="project" value="TreeGrafter"/>
</dbReference>
<dbReference type="GO" id="GO:0070273">
    <property type="term" value="F:phosphatidylinositol-4-phosphate binding"/>
    <property type="evidence" value="ECO:0007669"/>
    <property type="project" value="EnsemblMetazoa"/>
</dbReference>
<feature type="transmembrane region" description="Helical" evidence="19">
    <location>
        <begin position="292"/>
        <end position="309"/>
    </location>
</feature>
<dbReference type="InParanoid" id="B4JBG2"/>
<dbReference type="GO" id="GO:0002385">
    <property type="term" value="P:mucosal immune response"/>
    <property type="evidence" value="ECO:0007669"/>
    <property type="project" value="EnsemblMetazoa"/>
</dbReference>
<feature type="signal peptide" evidence="20">
    <location>
        <begin position="1"/>
        <end position="22"/>
    </location>
</feature>
<evidence type="ECO:0000256" key="12">
    <source>
        <dbReference type="ARBA" id="ARBA00023170"/>
    </source>
</evidence>
<dbReference type="SMR" id="B4JBG2"/>
<dbReference type="InterPro" id="IPR000539">
    <property type="entry name" value="Frizzled/Smoothened_7TM"/>
</dbReference>
<evidence type="ECO:0000256" key="3">
    <source>
        <dbReference type="ARBA" id="ARBA00008077"/>
    </source>
</evidence>
<dbReference type="AlphaFoldDB" id="B4JBG2"/>
<dbReference type="InterPro" id="IPR020067">
    <property type="entry name" value="Frizzled_dom"/>
</dbReference>
<dbReference type="PROSITE" id="PS50038">
    <property type="entry name" value="FZ"/>
    <property type="match status" value="1"/>
</dbReference>
<dbReference type="InterPro" id="IPR036790">
    <property type="entry name" value="Frizzled_dom_sf"/>
</dbReference>
<dbReference type="GO" id="GO:0007476">
    <property type="term" value="P:imaginal disc-derived wing morphogenesis"/>
    <property type="evidence" value="ECO:0007669"/>
    <property type="project" value="EnsemblMetazoa"/>
</dbReference>
<name>B4JBG2_DROGR</name>
<protein>
    <recommendedName>
        <fullName evidence="16">Protein smoothened</fullName>
    </recommendedName>
</protein>
<dbReference type="PRINTS" id="PR00489">
    <property type="entry name" value="FRIZZLED"/>
</dbReference>
<keyword evidence="11" id="KW-1015">Disulfide bond</keyword>
<dbReference type="InterPro" id="IPR035683">
    <property type="entry name" value="SMO_7TM"/>
</dbReference>
<comment type="caution">
    <text evidence="17">Lacks conserved residue(s) required for the propagation of feature annotation.</text>
</comment>
<keyword evidence="4" id="KW-0217">Developmental protein</keyword>
<dbReference type="CDD" id="cd15030">
    <property type="entry name" value="7tmF_SMO_homolog"/>
    <property type="match status" value="1"/>
</dbReference>
<evidence type="ECO:0000256" key="14">
    <source>
        <dbReference type="ARBA" id="ARBA00023224"/>
    </source>
</evidence>
<gene>
    <name evidence="23" type="primary">Dgri\GH11546</name>
    <name evidence="23" type="ORF">Dgri_GH11546</name>
</gene>
<dbReference type="GO" id="GO:1903078">
    <property type="term" value="P:positive regulation of protein localization to plasma membrane"/>
    <property type="evidence" value="ECO:0007669"/>
    <property type="project" value="EnsemblMetazoa"/>
</dbReference>
<evidence type="ECO:0000256" key="19">
    <source>
        <dbReference type="SAM" id="Phobius"/>
    </source>
</evidence>
<dbReference type="GO" id="GO:0042981">
    <property type="term" value="P:regulation of apoptotic process"/>
    <property type="evidence" value="ECO:0007669"/>
    <property type="project" value="EnsemblMetazoa"/>
</dbReference>
<dbReference type="Proteomes" id="UP000001070">
    <property type="component" value="Unassembled WGS sequence"/>
</dbReference>
<dbReference type="GO" id="GO:0030707">
    <property type="term" value="P:follicle cell of egg chamber development"/>
    <property type="evidence" value="ECO:0007669"/>
    <property type="project" value="EnsemblMetazoa"/>
</dbReference>
<dbReference type="GO" id="GO:0019901">
    <property type="term" value="F:protein kinase binding"/>
    <property type="evidence" value="ECO:0007669"/>
    <property type="project" value="EnsemblMetazoa"/>
</dbReference>
<reference evidence="23 24" key="1">
    <citation type="journal article" date="2007" name="Nature">
        <title>Evolution of genes and genomes on the Drosophila phylogeny.</title>
        <authorList>
            <consortium name="Drosophila 12 Genomes Consortium"/>
            <person name="Clark A.G."/>
            <person name="Eisen M.B."/>
            <person name="Smith D.R."/>
            <person name="Bergman C.M."/>
            <person name="Oliver B."/>
            <person name="Markow T.A."/>
            <person name="Kaufman T.C."/>
            <person name="Kellis M."/>
            <person name="Gelbart W."/>
            <person name="Iyer V.N."/>
            <person name="Pollard D.A."/>
            <person name="Sackton T.B."/>
            <person name="Larracuente A.M."/>
            <person name="Singh N.D."/>
            <person name="Abad J.P."/>
            <person name="Abt D.N."/>
            <person name="Adryan B."/>
            <person name="Aguade M."/>
            <person name="Akashi H."/>
            <person name="Anderson W.W."/>
            <person name="Aquadro C.F."/>
            <person name="Ardell D.H."/>
            <person name="Arguello R."/>
            <person name="Artieri C.G."/>
            <person name="Barbash D.A."/>
            <person name="Barker D."/>
            <person name="Barsanti P."/>
            <person name="Batterham P."/>
            <person name="Batzoglou S."/>
            <person name="Begun D."/>
            <person name="Bhutkar A."/>
            <person name="Blanco E."/>
            <person name="Bosak S.A."/>
            <person name="Bradley R.K."/>
            <person name="Brand A.D."/>
            <person name="Brent M.R."/>
            <person name="Brooks A.N."/>
            <person name="Brown R.H."/>
            <person name="Butlin R.K."/>
            <person name="Caggese C."/>
            <person name="Calvi B.R."/>
            <person name="Bernardo de Carvalho A."/>
            <person name="Caspi A."/>
            <person name="Castrezana S."/>
            <person name="Celniker S.E."/>
            <person name="Chang J.L."/>
            <person name="Chapple C."/>
            <person name="Chatterji S."/>
            <person name="Chinwalla A."/>
            <person name="Civetta A."/>
            <person name="Clifton S.W."/>
            <person name="Comeron J.M."/>
            <person name="Costello J.C."/>
            <person name="Coyne J.A."/>
            <person name="Daub J."/>
            <person name="David R.G."/>
            <person name="Delcher A.L."/>
            <person name="Delehaunty K."/>
            <person name="Do C.B."/>
            <person name="Ebling H."/>
            <person name="Edwards K."/>
            <person name="Eickbush T."/>
            <person name="Evans J.D."/>
            <person name="Filipski A."/>
            <person name="Findeiss S."/>
            <person name="Freyhult E."/>
            <person name="Fulton L."/>
            <person name="Fulton R."/>
            <person name="Garcia A.C."/>
            <person name="Gardiner A."/>
            <person name="Garfield D.A."/>
            <person name="Garvin B.E."/>
            <person name="Gibson G."/>
            <person name="Gilbert D."/>
            <person name="Gnerre S."/>
            <person name="Godfrey J."/>
            <person name="Good R."/>
            <person name="Gotea V."/>
            <person name="Gravely B."/>
            <person name="Greenberg A.J."/>
            <person name="Griffiths-Jones S."/>
            <person name="Gross S."/>
            <person name="Guigo R."/>
            <person name="Gustafson E.A."/>
            <person name="Haerty W."/>
            <person name="Hahn M.W."/>
            <person name="Halligan D.L."/>
            <person name="Halpern A.L."/>
            <person name="Halter G.M."/>
            <person name="Han M.V."/>
            <person name="Heger A."/>
            <person name="Hillier L."/>
            <person name="Hinrichs A.S."/>
            <person name="Holmes I."/>
            <person name="Hoskins R.A."/>
            <person name="Hubisz M.J."/>
            <person name="Hultmark D."/>
            <person name="Huntley M.A."/>
            <person name="Jaffe D.B."/>
            <person name="Jagadeeshan S."/>
            <person name="Jeck W.R."/>
            <person name="Johnson J."/>
            <person name="Jones C.D."/>
            <person name="Jordan W.C."/>
            <person name="Karpen G.H."/>
            <person name="Kataoka E."/>
            <person name="Keightley P.D."/>
            <person name="Kheradpour P."/>
            <person name="Kirkness E.F."/>
            <person name="Koerich L.B."/>
            <person name="Kristiansen K."/>
            <person name="Kudrna D."/>
            <person name="Kulathinal R.J."/>
            <person name="Kumar S."/>
            <person name="Kwok R."/>
            <person name="Lander E."/>
            <person name="Langley C.H."/>
            <person name="Lapoint R."/>
            <person name="Lazzaro B.P."/>
            <person name="Lee S.J."/>
            <person name="Levesque L."/>
            <person name="Li R."/>
            <person name="Lin C.F."/>
            <person name="Lin M.F."/>
            <person name="Lindblad-Toh K."/>
            <person name="Llopart A."/>
            <person name="Long M."/>
            <person name="Low L."/>
            <person name="Lozovsky E."/>
            <person name="Lu J."/>
            <person name="Luo M."/>
            <person name="Machado C.A."/>
            <person name="Makalowski W."/>
            <person name="Marzo M."/>
            <person name="Matsuda M."/>
            <person name="Matzkin L."/>
            <person name="McAllister B."/>
            <person name="McBride C.S."/>
            <person name="McKernan B."/>
            <person name="McKernan K."/>
            <person name="Mendez-Lago M."/>
            <person name="Minx P."/>
            <person name="Mollenhauer M.U."/>
            <person name="Montooth K."/>
            <person name="Mount S.M."/>
            <person name="Mu X."/>
            <person name="Myers E."/>
            <person name="Negre B."/>
            <person name="Newfeld S."/>
            <person name="Nielsen R."/>
            <person name="Noor M.A."/>
            <person name="O'Grady P."/>
            <person name="Pachter L."/>
            <person name="Papaceit M."/>
            <person name="Parisi M.J."/>
            <person name="Parisi M."/>
            <person name="Parts L."/>
            <person name="Pedersen J.S."/>
            <person name="Pesole G."/>
            <person name="Phillippy A.M."/>
            <person name="Ponting C.P."/>
            <person name="Pop M."/>
            <person name="Porcelli D."/>
            <person name="Powell J.R."/>
            <person name="Prohaska S."/>
            <person name="Pruitt K."/>
            <person name="Puig M."/>
            <person name="Quesneville H."/>
            <person name="Ram K.R."/>
            <person name="Rand D."/>
            <person name="Rasmussen M.D."/>
            <person name="Reed L.K."/>
            <person name="Reenan R."/>
            <person name="Reily A."/>
            <person name="Remington K.A."/>
            <person name="Rieger T.T."/>
            <person name="Ritchie M.G."/>
            <person name="Robin C."/>
            <person name="Rogers Y.H."/>
            <person name="Rohde C."/>
            <person name="Rozas J."/>
            <person name="Rubenfield M.J."/>
            <person name="Ruiz A."/>
            <person name="Russo S."/>
            <person name="Salzberg S.L."/>
            <person name="Sanchez-Gracia A."/>
            <person name="Saranga D.J."/>
            <person name="Sato H."/>
            <person name="Schaeffer S.W."/>
            <person name="Schatz M.C."/>
            <person name="Schlenke T."/>
            <person name="Schwartz R."/>
            <person name="Segarra C."/>
            <person name="Singh R.S."/>
            <person name="Sirot L."/>
            <person name="Sirota M."/>
            <person name="Sisneros N.B."/>
            <person name="Smith C.D."/>
            <person name="Smith T.F."/>
            <person name="Spieth J."/>
            <person name="Stage D.E."/>
            <person name="Stark A."/>
            <person name="Stephan W."/>
            <person name="Strausberg R.L."/>
            <person name="Strempel S."/>
            <person name="Sturgill D."/>
            <person name="Sutton G."/>
            <person name="Sutton G.G."/>
            <person name="Tao W."/>
            <person name="Teichmann S."/>
            <person name="Tobari Y.N."/>
            <person name="Tomimura Y."/>
            <person name="Tsolas J.M."/>
            <person name="Valente V.L."/>
            <person name="Venter E."/>
            <person name="Venter J.C."/>
            <person name="Vicario S."/>
            <person name="Vieira F.G."/>
            <person name="Vilella A.J."/>
            <person name="Villasante A."/>
            <person name="Walenz B."/>
            <person name="Wang J."/>
            <person name="Wasserman M."/>
            <person name="Watts T."/>
            <person name="Wilson D."/>
            <person name="Wilson R.K."/>
            <person name="Wing R.A."/>
            <person name="Wolfner M.F."/>
            <person name="Wong A."/>
            <person name="Wong G.K."/>
            <person name="Wu C.I."/>
            <person name="Wu G."/>
            <person name="Yamamoto D."/>
            <person name="Yang H.P."/>
            <person name="Yang S.P."/>
            <person name="Yorke J.A."/>
            <person name="Yoshida K."/>
            <person name="Zdobnov E."/>
            <person name="Zhang P."/>
            <person name="Zhang Y."/>
            <person name="Zimin A.V."/>
            <person name="Baldwin J."/>
            <person name="Abdouelleil A."/>
            <person name="Abdulkadir J."/>
            <person name="Abebe A."/>
            <person name="Abera B."/>
            <person name="Abreu J."/>
            <person name="Acer S.C."/>
            <person name="Aftuck L."/>
            <person name="Alexander A."/>
            <person name="An P."/>
            <person name="Anderson E."/>
            <person name="Anderson S."/>
            <person name="Arachi H."/>
            <person name="Azer M."/>
            <person name="Bachantsang P."/>
            <person name="Barry A."/>
            <person name="Bayul T."/>
            <person name="Berlin A."/>
            <person name="Bessette D."/>
            <person name="Bloom T."/>
            <person name="Blye J."/>
            <person name="Boguslavskiy L."/>
            <person name="Bonnet C."/>
            <person name="Boukhgalter B."/>
            <person name="Bourzgui I."/>
            <person name="Brown A."/>
            <person name="Cahill P."/>
            <person name="Channer S."/>
            <person name="Cheshatsang Y."/>
            <person name="Chuda L."/>
            <person name="Citroen M."/>
            <person name="Collymore A."/>
            <person name="Cooke P."/>
            <person name="Costello M."/>
            <person name="D'Aco K."/>
            <person name="Daza R."/>
            <person name="De Haan G."/>
            <person name="DeGray S."/>
            <person name="DeMaso C."/>
            <person name="Dhargay N."/>
            <person name="Dooley K."/>
            <person name="Dooley E."/>
            <person name="Doricent M."/>
            <person name="Dorje P."/>
            <person name="Dorjee K."/>
            <person name="Dupes A."/>
            <person name="Elong R."/>
            <person name="Falk J."/>
            <person name="Farina A."/>
            <person name="Faro S."/>
            <person name="Ferguson D."/>
            <person name="Fisher S."/>
            <person name="Foley C.D."/>
            <person name="Franke A."/>
            <person name="Friedrich D."/>
            <person name="Gadbois L."/>
            <person name="Gearin G."/>
            <person name="Gearin C.R."/>
            <person name="Giannoukos G."/>
            <person name="Goode T."/>
            <person name="Graham J."/>
            <person name="Grandbois E."/>
            <person name="Grewal S."/>
            <person name="Gyaltsen K."/>
            <person name="Hafez N."/>
            <person name="Hagos B."/>
            <person name="Hall J."/>
            <person name="Henson C."/>
            <person name="Hollinger A."/>
            <person name="Honan T."/>
            <person name="Huard M.D."/>
            <person name="Hughes L."/>
            <person name="Hurhula B."/>
            <person name="Husby M.E."/>
            <person name="Kamat A."/>
            <person name="Kanga B."/>
            <person name="Kashin S."/>
            <person name="Khazanovich D."/>
            <person name="Kisner P."/>
            <person name="Lance K."/>
            <person name="Lara M."/>
            <person name="Lee W."/>
            <person name="Lennon N."/>
            <person name="Letendre F."/>
            <person name="LeVine R."/>
            <person name="Lipovsky A."/>
            <person name="Liu X."/>
            <person name="Liu J."/>
            <person name="Liu S."/>
            <person name="Lokyitsang T."/>
            <person name="Lokyitsang Y."/>
            <person name="Lubonja R."/>
            <person name="Lui A."/>
            <person name="MacDonald P."/>
            <person name="Magnisalis V."/>
            <person name="Maru K."/>
            <person name="Matthews C."/>
            <person name="McCusker W."/>
            <person name="McDonough S."/>
            <person name="Mehta T."/>
            <person name="Meldrim J."/>
            <person name="Meneus L."/>
            <person name="Mihai O."/>
            <person name="Mihalev A."/>
            <person name="Mihova T."/>
            <person name="Mittelman R."/>
            <person name="Mlenga V."/>
            <person name="Montmayeur A."/>
            <person name="Mulrain L."/>
            <person name="Navidi A."/>
            <person name="Naylor J."/>
            <person name="Negash T."/>
            <person name="Nguyen T."/>
            <person name="Nguyen N."/>
            <person name="Nicol R."/>
            <person name="Norbu C."/>
            <person name="Norbu N."/>
            <person name="Novod N."/>
            <person name="O'Neill B."/>
            <person name="Osman S."/>
            <person name="Markiewicz E."/>
            <person name="Oyono O.L."/>
            <person name="Patti C."/>
            <person name="Phunkhang P."/>
            <person name="Pierre F."/>
            <person name="Priest M."/>
            <person name="Raghuraman S."/>
            <person name="Rege F."/>
            <person name="Reyes R."/>
            <person name="Rise C."/>
            <person name="Rogov P."/>
            <person name="Ross K."/>
            <person name="Ryan E."/>
            <person name="Settipalli S."/>
            <person name="Shea T."/>
            <person name="Sherpa N."/>
            <person name="Shi L."/>
            <person name="Shih D."/>
            <person name="Sparrow T."/>
            <person name="Spaulding J."/>
            <person name="Stalker J."/>
            <person name="Stange-Thomann N."/>
            <person name="Stavropoulos S."/>
            <person name="Stone C."/>
            <person name="Strader C."/>
            <person name="Tesfaye S."/>
            <person name="Thomson T."/>
            <person name="Thoulutsang Y."/>
            <person name="Thoulutsang D."/>
            <person name="Topham K."/>
            <person name="Topping I."/>
            <person name="Tsamla T."/>
            <person name="Vassiliev H."/>
            <person name="Vo A."/>
            <person name="Wangchuk T."/>
            <person name="Wangdi T."/>
            <person name="Weiand M."/>
            <person name="Wilkinson J."/>
            <person name="Wilson A."/>
            <person name="Yadav S."/>
            <person name="Young G."/>
            <person name="Yu Q."/>
            <person name="Zembek L."/>
            <person name="Zhong D."/>
            <person name="Zimmer A."/>
            <person name="Zwirko Z."/>
            <person name="Jaffe D.B."/>
            <person name="Alvarez P."/>
            <person name="Brockman W."/>
            <person name="Butler J."/>
            <person name="Chin C."/>
            <person name="Gnerre S."/>
            <person name="Grabherr M."/>
            <person name="Kleber M."/>
            <person name="Mauceli E."/>
            <person name="MacCallum I."/>
        </authorList>
    </citation>
    <scope>NUCLEOTIDE SEQUENCE [LARGE SCALE GENOMIC DNA]</scope>
    <source>
        <strain evidence="24">Tucson 15287-2541.00</strain>
    </source>
</reference>
<dbReference type="GO" id="GO:0030424">
    <property type="term" value="C:axon"/>
    <property type="evidence" value="ECO:0007669"/>
    <property type="project" value="EnsemblMetazoa"/>
</dbReference>
<evidence type="ECO:0000256" key="6">
    <source>
        <dbReference type="ARBA" id="ARBA00022692"/>
    </source>
</evidence>
<feature type="transmembrane region" description="Helical" evidence="19">
    <location>
        <begin position="341"/>
        <end position="365"/>
    </location>
</feature>
<feature type="transmembrane region" description="Helical" evidence="19">
    <location>
        <begin position="472"/>
        <end position="491"/>
    </location>
</feature>
<accession>B4JBG2</accession>
<dbReference type="OMA" id="HGPRKNS"/>
<evidence type="ECO:0000313" key="24">
    <source>
        <dbReference type="Proteomes" id="UP000001070"/>
    </source>
</evidence>
<keyword evidence="24" id="KW-1185">Reference proteome</keyword>
<dbReference type="OrthoDB" id="10064659at2759"/>
<evidence type="ECO:0000256" key="5">
    <source>
        <dbReference type="ARBA" id="ARBA00022475"/>
    </source>
</evidence>
<dbReference type="PROSITE" id="PS50261">
    <property type="entry name" value="G_PROTEIN_RECEP_F2_4"/>
    <property type="match status" value="1"/>
</dbReference>
<dbReference type="KEGG" id="dgr:6561754"/>
<sequence>MPTSIFTLCYLLLAGFSTASHANLDSTKYKTRTTSVSSAAAATANSSTQVDLEPINGTTNYRLYGKKGKDDKPWFDGLDSRHIQCVRRGRCLEVNSTHNTCFGSKLPYAYTSLGLTDYRKERELDEVLSSYYALRHVPKCWAVIQPFLCAVFKPKCEEIDGQDMVYLPSYEMCKITLEPCRVLYNTTFFPKFLRCNETLFPMKCSNDAREMKFNVTGRCMPPLVPADNAASYYPGIEGCGVQCKDPLYTDDEHRQIHKLIGYGGSICLLSNLFVVATFLIDWQNANKYPAVIVFYINLCFLISCFGWLVQFTSGSREDIVCRKDGTLRHSEPTAGENLSCIVIFVLVYYFLTAGMVWFVFLTYAWHWRAMGHVQDRIDKKGSYFHLIAWSLPLVLTITTMALSEVDGNGIVGICFVGYINHGMRAALLLGPLCGVILIGGYFITRGMIMLFGLKHFANDIKSTSASNKIHLIIMRMGVCALLSLIFILVAITCHVTEFRHSAEWAESFRNYIICRISSVYDENSVCKIDNRPSVGVLQLHLLCLFSSGILMSTWCWTPSSIETWKRYIKKKCGKEVVEEVKMAKHKVIAQTWAKRKVFVDKGRLSITLHNTHTDPVGLNFDVNDLNSSETNAMSSTWMHYLPKCVIRRAALTGVTTGNTNSSSQGQPAAGRKNSLDSEISVSVRHVSVESRRNSVDSQVSVKIAEMKTKVASRSRHGHGKHGYASSSNKRTQRRRDFYAASSGRAKCNSAGRGRRESSTSVESQVIALKKTTYPNASHKVNMFAQSTKKHNSHTRRNADPSIITDFIQKNGQFILPFLQNQGMTTSSDEEDNSRTSLKIRDLNVVVKQELSDDDDDDVDDDDDLDIAAPKIQELTNGNGNKAAALEHFFKHMQKSSESHRHSRNSQRSRKSRKEHSKPHRLELDLDMDSNSDFKRNYARQLAAAMDVNGDSLSCSSVELDLQLGGMLHSSYSGMSTGKPNSRNSKTSCDVGIQANPFEIATHTLPTYGNEELQQAMRLLNAASRQRNELTNEDATEMQSLLGHPRVGHHKEPTLMSESDKLKMLLLPSK</sequence>
<evidence type="ECO:0000256" key="4">
    <source>
        <dbReference type="ARBA" id="ARBA00022473"/>
    </source>
</evidence>
<feature type="domain" description="G-protein coupled receptors family 2 profile 2" evidence="22">
    <location>
        <begin position="257"/>
        <end position="521"/>
    </location>
</feature>
<dbReference type="GO" id="GO:0070300">
    <property type="term" value="F:phosphatidic acid binding"/>
    <property type="evidence" value="ECO:0007669"/>
    <property type="project" value="EnsemblMetazoa"/>
</dbReference>
<keyword evidence="10 19" id="KW-0472">Membrane</keyword>
<evidence type="ECO:0000256" key="7">
    <source>
        <dbReference type="ARBA" id="ARBA00022729"/>
    </source>
</evidence>
<keyword evidence="5" id="KW-1003">Cell membrane</keyword>
<keyword evidence="7 20" id="KW-0732">Signal</keyword>
<feature type="compositionally biased region" description="Basic residues" evidence="18">
    <location>
        <begin position="710"/>
        <end position="721"/>
    </location>
</feature>
<feature type="region of interest" description="Disordered" evidence="18">
    <location>
        <begin position="708"/>
        <end position="762"/>
    </location>
</feature>
<feature type="chain" id="PRO_5002811911" description="Protein smoothened" evidence="20">
    <location>
        <begin position="23"/>
        <end position="1069"/>
    </location>
</feature>
<dbReference type="GO" id="GO:0007417">
    <property type="term" value="P:central nervous system development"/>
    <property type="evidence" value="ECO:0007669"/>
    <property type="project" value="TreeGrafter"/>
</dbReference>
<dbReference type="InterPro" id="IPR017981">
    <property type="entry name" value="GPCR_2-like_7TM"/>
</dbReference>
<dbReference type="PANTHER" id="PTHR11309:SF35">
    <property type="entry name" value="PROTEIN SMOOTHENED"/>
    <property type="match status" value="1"/>
</dbReference>
<evidence type="ECO:0000313" key="23">
    <source>
        <dbReference type="EMBL" id="EDW03985.1"/>
    </source>
</evidence>
<evidence type="ECO:0000256" key="1">
    <source>
        <dbReference type="ARBA" id="ARBA00004138"/>
    </source>
</evidence>
<dbReference type="PANTHER" id="PTHR11309">
    <property type="entry name" value="FRIZZLED"/>
    <property type="match status" value="1"/>
</dbReference>
<dbReference type="SMART" id="SM01330">
    <property type="entry name" value="Frizzled"/>
    <property type="match status" value="1"/>
</dbReference>
<dbReference type="STRING" id="7222.B4JBG2"/>
<evidence type="ECO:0000256" key="20">
    <source>
        <dbReference type="SAM" id="SignalP"/>
    </source>
</evidence>
<evidence type="ECO:0000259" key="21">
    <source>
        <dbReference type="PROSITE" id="PS50038"/>
    </source>
</evidence>
<dbReference type="GO" id="GO:0005113">
    <property type="term" value="F:patched binding"/>
    <property type="evidence" value="ECO:0007669"/>
    <property type="project" value="TreeGrafter"/>
</dbReference>
<evidence type="ECO:0000256" key="8">
    <source>
        <dbReference type="ARBA" id="ARBA00022989"/>
    </source>
</evidence>
<dbReference type="GO" id="GO:0007367">
    <property type="term" value="P:segment polarity determination"/>
    <property type="evidence" value="ECO:0007669"/>
    <property type="project" value="EnsemblMetazoa"/>
</dbReference>
<dbReference type="Gene3D" id="1.20.1070.10">
    <property type="entry name" value="Rhodopsin 7-helix transmembrane proteins"/>
    <property type="match status" value="1"/>
</dbReference>
<dbReference type="GO" id="GO:0042803">
    <property type="term" value="F:protein homodimerization activity"/>
    <property type="evidence" value="ECO:0007669"/>
    <property type="project" value="EnsemblMetazoa"/>
</dbReference>
<feature type="region of interest" description="Disordered" evidence="18">
    <location>
        <begin position="656"/>
        <end position="677"/>
    </location>
</feature>
<evidence type="ECO:0000256" key="11">
    <source>
        <dbReference type="ARBA" id="ARBA00023157"/>
    </source>
</evidence>
<dbReference type="GO" id="GO:0001746">
    <property type="term" value="P:Bolwig's organ morphogenesis"/>
    <property type="evidence" value="ECO:0007669"/>
    <property type="project" value="EnsemblMetazoa"/>
</dbReference>
<dbReference type="PhylomeDB" id="B4JBG2"/>
<dbReference type="GO" id="GO:2000134">
    <property type="term" value="P:negative regulation of G1/S transition of mitotic cell cycle"/>
    <property type="evidence" value="ECO:0007669"/>
    <property type="project" value="EnsemblMetazoa"/>
</dbReference>
<dbReference type="GO" id="GO:0043025">
    <property type="term" value="C:neuronal cell body"/>
    <property type="evidence" value="ECO:0007669"/>
    <property type="project" value="EnsemblMetazoa"/>
</dbReference>
<dbReference type="Pfam" id="PF01392">
    <property type="entry name" value="Fz"/>
    <property type="match status" value="1"/>
</dbReference>
<dbReference type="GO" id="GO:0007224">
    <property type="term" value="P:smoothened signaling pathway"/>
    <property type="evidence" value="ECO:0007669"/>
    <property type="project" value="EnsemblMetazoa"/>
</dbReference>
<keyword evidence="12" id="KW-0675">Receptor</keyword>
<evidence type="ECO:0000256" key="16">
    <source>
        <dbReference type="ARBA" id="ARBA00035037"/>
    </source>
</evidence>
<feature type="transmembrane region" description="Helical" evidence="19">
    <location>
        <begin position="386"/>
        <end position="405"/>
    </location>
</feature>
<dbReference type="Gene3D" id="1.10.2000.10">
    <property type="entry name" value="Frizzled cysteine-rich domain"/>
    <property type="match status" value="1"/>
</dbReference>
<evidence type="ECO:0000256" key="9">
    <source>
        <dbReference type="ARBA" id="ARBA00023040"/>
    </source>
</evidence>
<feature type="transmembrane region" description="Helical" evidence="19">
    <location>
        <begin position="425"/>
        <end position="451"/>
    </location>
</feature>
<feature type="compositionally biased region" description="Basic residues" evidence="18">
    <location>
        <begin position="900"/>
        <end position="918"/>
    </location>
</feature>
<dbReference type="GO" id="GO:2000736">
    <property type="term" value="P:regulation of stem cell differentiation"/>
    <property type="evidence" value="ECO:0007669"/>
    <property type="project" value="EnsemblMetazoa"/>
</dbReference>
<dbReference type="GO" id="GO:0030425">
    <property type="term" value="C:dendrite"/>
    <property type="evidence" value="ECO:0007669"/>
    <property type="project" value="EnsemblMetazoa"/>
</dbReference>
<feature type="transmembrane region" description="Helical" evidence="19">
    <location>
        <begin position="259"/>
        <end position="280"/>
    </location>
</feature>
<keyword evidence="15" id="KW-0966">Cell projection</keyword>
<feature type="domain" description="FZ" evidence="21">
    <location>
        <begin position="86"/>
        <end position="207"/>
    </location>
</feature>
<keyword evidence="6 19" id="KW-0812">Transmembrane</keyword>
<dbReference type="GO" id="GO:0005929">
    <property type="term" value="C:cilium"/>
    <property type="evidence" value="ECO:0007669"/>
    <property type="project" value="UniProtKB-SubCell"/>
</dbReference>
<keyword evidence="9" id="KW-0297">G-protein coupled receptor</keyword>
<dbReference type="eggNOG" id="KOG3577">
    <property type="taxonomic scope" value="Eukaryota"/>
</dbReference>
<comment type="subcellular location">
    <subcellularLocation>
        <location evidence="2">Cell membrane</location>
        <topology evidence="2">Multi-pass membrane protein</topology>
    </subcellularLocation>
    <subcellularLocation>
        <location evidence="1">Cell projection</location>
        <location evidence="1">Cilium</location>
    </subcellularLocation>
</comment>
<comment type="similarity">
    <text evidence="3">Belongs to the G-protein coupled receptor Fz/Smo family.</text>
</comment>
<organism evidence="24">
    <name type="scientific">Drosophila grimshawi</name>
    <name type="common">Hawaiian fruit fly</name>
    <name type="synonym">Idiomyia grimshawi</name>
    <dbReference type="NCBI Taxonomy" id="7222"/>
    <lineage>
        <taxon>Eukaryota</taxon>
        <taxon>Metazoa</taxon>
        <taxon>Ecdysozoa</taxon>
        <taxon>Arthropoda</taxon>
        <taxon>Hexapoda</taxon>
        <taxon>Insecta</taxon>
        <taxon>Pterygota</taxon>
        <taxon>Neoptera</taxon>
        <taxon>Endopterygota</taxon>
        <taxon>Diptera</taxon>
        <taxon>Brachycera</taxon>
        <taxon>Muscomorpha</taxon>
        <taxon>Ephydroidea</taxon>
        <taxon>Drosophilidae</taxon>
        <taxon>Drosophila</taxon>
        <taxon>Hawaiian Drosophila</taxon>
    </lineage>
</organism>
<keyword evidence="14" id="KW-0807">Transducer</keyword>
<keyword evidence="13" id="KW-0325">Glycoprotein</keyword>
<dbReference type="Pfam" id="PF01534">
    <property type="entry name" value="Frizzled"/>
    <property type="match status" value="1"/>
</dbReference>
<evidence type="ECO:0000256" key="17">
    <source>
        <dbReference type="PROSITE-ProRule" id="PRU00090"/>
    </source>
</evidence>
<feature type="region of interest" description="Disordered" evidence="18">
    <location>
        <begin position="892"/>
        <end position="927"/>
    </location>
</feature>
<evidence type="ECO:0000256" key="15">
    <source>
        <dbReference type="ARBA" id="ARBA00023273"/>
    </source>
</evidence>
<evidence type="ECO:0000256" key="18">
    <source>
        <dbReference type="SAM" id="MobiDB-lite"/>
    </source>
</evidence>
<proteinExistence type="inferred from homology"/>
<evidence type="ECO:0000259" key="22">
    <source>
        <dbReference type="PROSITE" id="PS50261"/>
    </source>
</evidence>
<dbReference type="GO" id="GO:0007455">
    <property type="term" value="P:eye-antennal disc morphogenesis"/>
    <property type="evidence" value="ECO:0007669"/>
    <property type="project" value="EnsemblMetazoa"/>
</dbReference>
<dbReference type="GO" id="GO:0010628">
    <property type="term" value="P:positive regulation of gene expression"/>
    <property type="evidence" value="ECO:0007669"/>
    <property type="project" value="EnsemblMetazoa"/>
</dbReference>
<dbReference type="FunCoup" id="B4JBG2">
    <property type="interactions" value="504"/>
</dbReference>
<evidence type="ECO:0000256" key="10">
    <source>
        <dbReference type="ARBA" id="ARBA00023136"/>
    </source>
</evidence>
<dbReference type="EMBL" id="CH916368">
    <property type="protein sequence ID" value="EDW03985.1"/>
    <property type="molecule type" value="Genomic_DNA"/>
</dbReference>
<dbReference type="GO" id="GO:0004930">
    <property type="term" value="F:G protein-coupled receptor activity"/>
    <property type="evidence" value="ECO:0007669"/>
    <property type="project" value="UniProtKB-KW"/>
</dbReference>
<dbReference type="GO" id="GO:0007193">
    <property type="term" value="P:adenylate cyclase-inhibiting G protein-coupled receptor signaling pathway"/>
    <property type="evidence" value="ECO:0007669"/>
    <property type="project" value="EnsemblMetazoa"/>
</dbReference>
<dbReference type="GO" id="GO:0001745">
    <property type="term" value="P:compound eye morphogenesis"/>
    <property type="evidence" value="ECO:0007669"/>
    <property type="project" value="EnsemblMetazoa"/>
</dbReference>
<dbReference type="InterPro" id="IPR015526">
    <property type="entry name" value="Frizzled/SFRP"/>
</dbReference>
<dbReference type="HOGENOM" id="CLU_007873_3_0_1"/>
<dbReference type="SUPFAM" id="SSF63501">
    <property type="entry name" value="Frizzled cysteine-rich domain"/>
    <property type="match status" value="1"/>
</dbReference>
<evidence type="ECO:0000256" key="13">
    <source>
        <dbReference type="ARBA" id="ARBA00023180"/>
    </source>
</evidence>
<dbReference type="GO" id="GO:0035019">
    <property type="term" value="P:somatic stem cell population maintenance"/>
    <property type="evidence" value="ECO:0007669"/>
    <property type="project" value="EnsemblMetazoa"/>
</dbReference>
<keyword evidence="8 19" id="KW-1133">Transmembrane helix</keyword>